<dbReference type="PROSITE" id="PS50862">
    <property type="entry name" value="AA_TRNA_LIGASE_II"/>
    <property type="match status" value="1"/>
</dbReference>
<evidence type="ECO:0000313" key="12">
    <source>
        <dbReference type="Proteomes" id="UP000177349"/>
    </source>
</evidence>
<dbReference type="SUPFAM" id="SSF55681">
    <property type="entry name" value="Class II aaRS and biotin synthetases"/>
    <property type="match status" value="1"/>
</dbReference>
<evidence type="ECO:0000256" key="4">
    <source>
        <dbReference type="ARBA" id="ARBA00022840"/>
    </source>
</evidence>
<dbReference type="GO" id="GO:0004821">
    <property type="term" value="F:histidine-tRNA ligase activity"/>
    <property type="evidence" value="ECO:0007669"/>
    <property type="project" value="UniProtKB-UniRule"/>
</dbReference>
<dbReference type="InterPro" id="IPR004154">
    <property type="entry name" value="Anticodon-bd"/>
</dbReference>
<dbReference type="Pfam" id="PF13393">
    <property type="entry name" value="tRNA-synt_His"/>
    <property type="match status" value="2"/>
</dbReference>
<feature type="binding site" evidence="9">
    <location>
        <position position="138"/>
    </location>
    <ligand>
        <name>L-histidine</name>
        <dbReference type="ChEBI" id="CHEBI:57595"/>
    </ligand>
</feature>
<protein>
    <recommendedName>
        <fullName evidence="8">Histidine--tRNA ligase</fullName>
        <ecNumber evidence="8">6.1.1.21</ecNumber>
    </recommendedName>
    <alternativeName>
        <fullName evidence="8">Histidyl-tRNA synthetase</fullName>
        <shortName evidence="8">HisRS</shortName>
    </alternativeName>
</protein>
<dbReference type="InterPro" id="IPR033656">
    <property type="entry name" value="HisRS_anticodon"/>
</dbReference>
<evidence type="ECO:0000256" key="7">
    <source>
        <dbReference type="ARBA" id="ARBA00047639"/>
    </source>
</evidence>
<dbReference type="InterPro" id="IPR015807">
    <property type="entry name" value="His-tRNA-ligase"/>
</dbReference>
<comment type="catalytic activity">
    <reaction evidence="7 8">
        <text>tRNA(His) + L-histidine + ATP = L-histidyl-tRNA(His) + AMP + diphosphate + H(+)</text>
        <dbReference type="Rhea" id="RHEA:17313"/>
        <dbReference type="Rhea" id="RHEA-COMP:9665"/>
        <dbReference type="Rhea" id="RHEA-COMP:9689"/>
        <dbReference type="ChEBI" id="CHEBI:15378"/>
        <dbReference type="ChEBI" id="CHEBI:30616"/>
        <dbReference type="ChEBI" id="CHEBI:33019"/>
        <dbReference type="ChEBI" id="CHEBI:57595"/>
        <dbReference type="ChEBI" id="CHEBI:78442"/>
        <dbReference type="ChEBI" id="CHEBI:78527"/>
        <dbReference type="ChEBI" id="CHEBI:456215"/>
        <dbReference type="EC" id="6.1.1.21"/>
    </reaction>
</comment>
<accession>A0A1G2BVG9</accession>
<comment type="caution">
    <text evidence="11">The sequence shown here is derived from an EMBL/GenBank/DDBJ whole genome shotgun (WGS) entry which is preliminary data.</text>
</comment>
<keyword evidence="8" id="KW-0963">Cytoplasm</keyword>
<proteinExistence type="inferred from homology"/>
<dbReference type="EMBL" id="MHKN01000002">
    <property type="protein sequence ID" value="OGY93038.1"/>
    <property type="molecule type" value="Genomic_DNA"/>
</dbReference>
<dbReference type="NCBIfam" id="TIGR00442">
    <property type="entry name" value="hisS"/>
    <property type="match status" value="1"/>
</dbReference>
<organism evidence="11 12">
    <name type="scientific">Candidatus Komeilibacteria bacterium RIFCSPLOWO2_01_FULL_53_11</name>
    <dbReference type="NCBI Taxonomy" id="1798552"/>
    <lineage>
        <taxon>Bacteria</taxon>
        <taxon>Candidatus Komeiliibacteriota</taxon>
    </lineage>
</organism>
<keyword evidence="4 8" id="KW-0067">ATP-binding</keyword>
<feature type="binding site" evidence="9">
    <location>
        <begin position="89"/>
        <end position="91"/>
    </location>
    <ligand>
        <name>L-histidine</name>
        <dbReference type="ChEBI" id="CHEBI:57595"/>
    </ligand>
</feature>
<dbReference type="PANTHER" id="PTHR43707:SF1">
    <property type="entry name" value="HISTIDINE--TRNA LIGASE, MITOCHONDRIAL-RELATED"/>
    <property type="match status" value="1"/>
</dbReference>
<dbReference type="EC" id="6.1.1.21" evidence="8"/>
<keyword evidence="6 8" id="KW-0030">Aminoacyl-tRNA synthetase</keyword>
<evidence type="ECO:0000313" key="11">
    <source>
        <dbReference type="EMBL" id="OGY93038.1"/>
    </source>
</evidence>
<evidence type="ECO:0000259" key="10">
    <source>
        <dbReference type="PROSITE" id="PS50862"/>
    </source>
</evidence>
<feature type="domain" description="Aminoacyl-transfer RNA synthetases class-II family profile" evidence="10">
    <location>
        <begin position="35"/>
        <end position="331"/>
    </location>
</feature>
<dbReference type="Pfam" id="PF03129">
    <property type="entry name" value="HGTP_anticodon"/>
    <property type="match status" value="1"/>
</dbReference>
<name>A0A1G2BVG9_9BACT</name>
<dbReference type="InterPro" id="IPR004516">
    <property type="entry name" value="HisRS/HisZ"/>
</dbReference>
<reference evidence="11 12" key="1">
    <citation type="journal article" date="2016" name="Nat. Commun.">
        <title>Thousands of microbial genomes shed light on interconnected biogeochemical processes in an aquifer system.</title>
        <authorList>
            <person name="Anantharaman K."/>
            <person name="Brown C.T."/>
            <person name="Hug L.A."/>
            <person name="Sharon I."/>
            <person name="Castelle C.J."/>
            <person name="Probst A.J."/>
            <person name="Thomas B.C."/>
            <person name="Singh A."/>
            <person name="Wilkins M.J."/>
            <person name="Karaoz U."/>
            <person name="Brodie E.L."/>
            <person name="Williams K.H."/>
            <person name="Hubbard S.S."/>
            <person name="Banfield J.F."/>
        </authorList>
    </citation>
    <scope>NUCLEOTIDE SEQUENCE [LARGE SCALE GENOMIC DNA]</scope>
</reference>
<comment type="similarity">
    <text evidence="1 8">Belongs to the class-II aminoacyl-tRNA synthetase family.</text>
</comment>
<evidence type="ECO:0000256" key="9">
    <source>
        <dbReference type="PIRSR" id="PIRSR001549-1"/>
    </source>
</evidence>
<dbReference type="GO" id="GO:0005737">
    <property type="term" value="C:cytoplasm"/>
    <property type="evidence" value="ECO:0007669"/>
    <property type="project" value="UniProtKB-SubCell"/>
</dbReference>
<comment type="subcellular location">
    <subcellularLocation>
        <location evidence="8">Cytoplasm</location>
    </subcellularLocation>
</comment>
<dbReference type="InterPro" id="IPR041715">
    <property type="entry name" value="HisRS-like_core"/>
</dbReference>
<keyword evidence="2 8" id="KW-0436">Ligase</keyword>
<keyword evidence="3 8" id="KW-0547">Nucleotide-binding</keyword>
<dbReference type="GO" id="GO:0006427">
    <property type="term" value="P:histidyl-tRNA aminoacylation"/>
    <property type="evidence" value="ECO:0007669"/>
    <property type="project" value="UniProtKB-UniRule"/>
</dbReference>
<dbReference type="CDD" id="cd00859">
    <property type="entry name" value="HisRS_anticodon"/>
    <property type="match status" value="1"/>
</dbReference>
<dbReference type="InterPro" id="IPR006195">
    <property type="entry name" value="aa-tRNA-synth_II"/>
</dbReference>
<dbReference type="SUPFAM" id="SSF52954">
    <property type="entry name" value="Class II aaRS ABD-related"/>
    <property type="match status" value="1"/>
</dbReference>
<dbReference type="AlphaFoldDB" id="A0A1G2BVG9"/>
<dbReference type="InterPro" id="IPR045864">
    <property type="entry name" value="aa-tRNA-synth_II/BPL/LPL"/>
</dbReference>
<evidence type="ECO:0000256" key="1">
    <source>
        <dbReference type="ARBA" id="ARBA00008226"/>
    </source>
</evidence>
<dbReference type="Proteomes" id="UP000177349">
    <property type="component" value="Unassembled WGS sequence"/>
</dbReference>
<dbReference type="InterPro" id="IPR036621">
    <property type="entry name" value="Anticodon-bd_dom_sf"/>
</dbReference>
<feature type="binding site" evidence="9">
    <location>
        <position position="120"/>
    </location>
    <ligand>
        <name>L-histidine</name>
        <dbReference type="ChEBI" id="CHEBI:57595"/>
    </ligand>
</feature>
<dbReference type="Gene3D" id="3.40.50.800">
    <property type="entry name" value="Anticodon-binding domain"/>
    <property type="match status" value="1"/>
</dbReference>
<feature type="binding site" evidence="9">
    <location>
        <begin position="268"/>
        <end position="269"/>
    </location>
    <ligand>
        <name>L-histidine</name>
        <dbReference type="ChEBI" id="CHEBI:57595"/>
    </ligand>
</feature>
<evidence type="ECO:0000256" key="3">
    <source>
        <dbReference type="ARBA" id="ARBA00022741"/>
    </source>
</evidence>
<keyword evidence="5 8" id="KW-0648">Protein biosynthesis</keyword>
<dbReference type="CDD" id="cd00773">
    <property type="entry name" value="HisRS-like_core"/>
    <property type="match status" value="1"/>
</dbReference>
<dbReference type="PIRSF" id="PIRSF001549">
    <property type="entry name" value="His-tRNA_synth"/>
    <property type="match status" value="1"/>
</dbReference>
<gene>
    <name evidence="8" type="primary">hisS</name>
    <name evidence="11" type="ORF">A3B31_00485</name>
</gene>
<evidence type="ECO:0000256" key="6">
    <source>
        <dbReference type="ARBA" id="ARBA00023146"/>
    </source>
</evidence>
<evidence type="ECO:0000256" key="2">
    <source>
        <dbReference type="ARBA" id="ARBA00022598"/>
    </source>
</evidence>
<dbReference type="GO" id="GO:0005524">
    <property type="term" value="F:ATP binding"/>
    <property type="evidence" value="ECO:0007669"/>
    <property type="project" value="UniProtKB-UniRule"/>
</dbReference>
<dbReference type="HAMAP" id="MF_00127">
    <property type="entry name" value="His_tRNA_synth"/>
    <property type="match status" value="1"/>
</dbReference>
<comment type="subunit">
    <text evidence="8">Homodimer.</text>
</comment>
<evidence type="ECO:0000256" key="5">
    <source>
        <dbReference type="ARBA" id="ARBA00022917"/>
    </source>
</evidence>
<feature type="binding site" evidence="9">
    <location>
        <position position="134"/>
    </location>
    <ligand>
        <name>L-histidine</name>
        <dbReference type="ChEBI" id="CHEBI:57595"/>
    </ligand>
</feature>
<evidence type="ECO:0000256" key="8">
    <source>
        <dbReference type="HAMAP-Rule" id="MF_00127"/>
    </source>
</evidence>
<sequence length="447" mass="50866">MTSPKAKKQSFGLLRGMKDVLPEEERYWIFMSDRVRDFALRFGFRRIETPILEQAGLYLRTSGLTSDVVTKEMYVFTDPGNERVALRPEGTPGVARAYIEHGMLNQPQPVKVYYIGPMFRHDRPQAGRFRQHHQFGFEVIGEESPVIDAMLIMMGYTFYAGLGLNVQVDVNSIGCGQCRPRYIKKLSVYLNEHRKKFGPDDQERLKKNPLRVLDTKDVTLEEVLVQAPQTVDNLCEECKEHFVLVLEYLDEMDVRYNLNARIVRGLDYYTKTTWELMESGKTGSQDALGGGGRYDELLHTIGARAKTPAVGFACGIERAITKLRANDIAIPNVPKPDLFIAQLGKEAKKKSLKLFQQLNEQGYRVGESFSKDGLKPQLEQADKLGVKYSLIIGQQEIVDNTVLIRDMENGNQETVDWSRVVSEITKRLEKGLESKRLERKPPLPEAS</sequence>
<feature type="binding site" evidence="9">
    <location>
        <position position="264"/>
    </location>
    <ligand>
        <name>L-histidine</name>
        <dbReference type="ChEBI" id="CHEBI:57595"/>
    </ligand>
</feature>
<dbReference type="Gene3D" id="3.30.930.10">
    <property type="entry name" value="Bira Bifunctional Protein, Domain 2"/>
    <property type="match status" value="1"/>
</dbReference>
<dbReference type="PANTHER" id="PTHR43707">
    <property type="entry name" value="HISTIDYL-TRNA SYNTHETASE"/>
    <property type="match status" value="1"/>
</dbReference>